<dbReference type="RefSeq" id="WP_062714364.1">
    <property type="nucleotide sequence ID" value="NZ_CAWRCI010000066.1"/>
</dbReference>
<name>A0A128FJJ9_9GAMM</name>
<protein>
    <recommendedName>
        <fullName evidence="4">Lipoprotein</fullName>
    </recommendedName>
</protein>
<dbReference type="AlphaFoldDB" id="A0A128FJJ9"/>
<proteinExistence type="predicted"/>
<dbReference type="Proteomes" id="UP000073601">
    <property type="component" value="Unassembled WGS sequence"/>
</dbReference>
<sequence length="190" mass="20802">MKRISFYPLLFLILSGCNSDSNTTDSNTPSPSPSAPTETVTLAESVKKSLELSYSNHEPQLDRTESLEGTDDDGNGVRDDIDMIISDTDADETVKQALIQHAKSLQNEMKVDWDSLGEEEGKAAMRQLSSDSIRSKRCLMESLGSGFSKVTRTLKALTYNTKARTMHYLKGNKVANGMAFSVGGHENACE</sequence>
<dbReference type="OrthoDB" id="6370527at2"/>
<dbReference type="EMBL" id="FIZY01000066">
    <property type="protein sequence ID" value="CZF86461.1"/>
    <property type="molecule type" value="Genomic_DNA"/>
</dbReference>
<evidence type="ECO:0000256" key="1">
    <source>
        <dbReference type="SAM" id="MobiDB-lite"/>
    </source>
</evidence>
<accession>A0A128FJJ9</accession>
<evidence type="ECO:0000313" key="3">
    <source>
        <dbReference type="Proteomes" id="UP000073601"/>
    </source>
</evidence>
<evidence type="ECO:0008006" key="4">
    <source>
        <dbReference type="Google" id="ProtNLM"/>
    </source>
</evidence>
<reference evidence="3" key="1">
    <citation type="submission" date="2016-02" db="EMBL/GenBank/DDBJ databases">
        <authorList>
            <person name="Rodrigo-Torres Lidia"/>
            <person name="Arahal R.David."/>
        </authorList>
    </citation>
    <scope>NUCLEOTIDE SEQUENCE [LARGE SCALE GENOMIC DNA]</scope>
    <source>
        <strain evidence="3">CECT 8713</strain>
    </source>
</reference>
<feature type="region of interest" description="Disordered" evidence="1">
    <location>
        <begin position="55"/>
        <end position="80"/>
    </location>
</feature>
<keyword evidence="3" id="KW-1185">Reference proteome</keyword>
<gene>
    <name evidence="2" type="ORF">GMA8713_04495</name>
</gene>
<evidence type="ECO:0000313" key="2">
    <source>
        <dbReference type="EMBL" id="CZF86461.1"/>
    </source>
</evidence>
<organism evidence="2 3">
    <name type="scientific">Grimontia marina</name>
    <dbReference type="NCBI Taxonomy" id="646534"/>
    <lineage>
        <taxon>Bacteria</taxon>
        <taxon>Pseudomonadati</taxon>
        <taxon>Pseudomonadota</taxon>
        <taxon>Gammaproteobacteria</taxon>
        <taxon>Vibrionales</taxon>
        <taxon>Vibrionaceae</taxon>
        <taxon>Grimontia</taxon>
    </lineage>
</organism>
<dbReference type="PROSITE" id="PS51257">
    <property type="entry name" value="PROKAR_LIPOPROTEIN"/>
    <property type="match status" value="1"/>
</dbReference>